<evidence type="ECO:0008006" key="5">
    <source>
        <dbReference type="Google" id="ProtNLM"/>
    </source>
</evidence>
<dbReference type="CDD" id="cd18808">
    <property type="entry name" value="SF1_C_Upf1"/>
    <property type="match status" value="1"/>
</dbReference>
<dbReference type="FunFam" id="3.40.50.300:FF:003992">
    <property type="entry name" value="Uncharacterized protein"/>
    <property type="match status" value="1"/>
</dbReference>
<dbReference type="Gene3D" id="3.40.50.300">
    <property type="entry name" value="P-loop containing nucleotide triphosphate hydrolases"/>
    <property type="match status" value="2"/>
</dbReference>
<dbReference type="EMBL" id="CT868407">
    <property type="protein sequence ID" value="CAK81468.1"/>
    <property type="molecule type" value="Genomic_DNA"/>
</dbReference>
<dbReference type="SUPFAM" id="SSF52540">
    <property type="entry name" value="P-loop containing nucleoside triphosphate hydrolases"/>
    <property type="match status" value="1"/>
</dbReference>
<dbReference type="InterPro" id="IPR041677">
    <property type="entry name" value="DNA2/NAM7_AAA_11"/>
</dbReference>
<name>A0DEK1_PARTE</name>
<gene>
    <name evidence="3" type="ORF">GSPATT00016294001</name>
</gene>
<feature type="domain" description="DNA2/NAM7 helicase helicase" evidence="1">
    <location>
        <begin position="262"/>
        <end position="561"/>
    </location>
</feature>
<dbReference type="PANTHER" id="PTHR10887:SF495">
    <property type="entry name" value="HELICASE SENATAXIN ISOFORM X1-RELATED"/>
    <property type="match status" value="1"/>
</dbReference>
<evidence type="ECO:0000259" key="2">
    <source>
        <dbReference type="Pfam" id="PF13087"/>
    </source>
</evidence>
<keyword evidence="4" id="KW-1185">Reference proteome</keyword>
<dbReference type="Pfam" id="PF13086">
    <property type="entry name" value="AAA_11"/>
    <property type="match status" value="1"/>
</dbReference>
<dbReference type="OrthoDB" id="6513042at2759"/>
<dbReference type="OMA" id="CENDIAR"/>
<dbReference type="RefSeq" id="XP_001448865.1">
    <property type="nucleotide sequence ID" value="XM_001448828.1"/>
</dbReference>
<evidence type="ECO:0000259" key="1">
    <source>
        <dbReference type="Pfam" id="PF13086"/>
    </source>
</evidence>
<evidence type="ECO:0000313" key="3">
    <source>
        <dbReference type="EMBL" id="CAK81468.1"/>
    </source>
</evidence>
<dbReference type="InterPro" id="IPR027417">
    <property type="entry name" value="P-loop_NTPase"/>
</dbReference>
<dbReference type="GO" id="GO:0003723">
    <property type="term" value="F:RNA binding"/>
    <property type="evidence" value="ECO:0000318"/>
    <property type="project" value="GO_Central"/>
</dbReference>
<evidence type="ECO:0000313" key="4">
    <source>
        <dbReference type="Proteomes" id="UP000000600"/>
    </source>
</evidence>
<dbReference type="KEGG" id="ptm:GSPATT00016294001"/>
<dbReference type="InterPro" id="IPR047187">
    <property type="entry name" value="SF1_C_Upf1"/>
</dbReference>
<dbReference type="Pfam" id="PF13087">
    <property type="entry name" value="AAA_12"/>
    <property type="match status" value="1"/>
</dbReference>
<dbReference type="InParanoid" id="A0DEK1"/>
<dbReference type="PANTHER" id="PTHR10887">
    <property type="entry name" value="DNA2/NAM7 HELICASE FAMILY"/>
    <property type="match status" value="1"/>
</dbReference>
<organism evidence="3 4">
    <name type="scientific">Paramecium tetraurelia</name>
    <dbReference type="NCBI Taxonomy" id="5888"/>
    <lineage>
        <taxon>Eukaryota</taxon>
        <taxon>Sar</taxon>
        <taxon>Alveolata</taxon>
        <taxon>Ciliophora</taxon>
        <taxon>Intramacronucleata</taxon>
        <taxon>Oligohymenophorea</taxon>
        <taxon>Peniculida</taxon>
        <taxon>Parameciidae</taxon>
        <taxon>Paramecium</taxon>
    </lineage>
</organism>
<protein>
    <recommendedName>
        <fullName evidence="5">AAA+ ATPase domain-containing protein</fullName>
    </recommendedName>
</protein>
<dbReference type="eggNOG" id="KOG1801">
    <property type="taxonomic scope" value="Eukaryota"/>
</dbReference>
<accession>A0DEK1</accession>
<sequence length="802" mass="94222">MQQKQIDWFKLSDLNHLISNKGYRFAKHHNLITSLEKQISFESPDEYEEKMFPLFQNENYGGLVKEMTFHKKIFLTQSSYPLKFSVMIDEEEQPNFHTGIRLQVMKQVKDEKNKINSWKYQRYGQYLTFKKSKTFIGGTFIRQKDGQMYQTLCLYIKKEKQEFIILPFTNDVRNNFEYTQLKGRDGIINLKRKQFIVNFIPLSSPKVYLNEAKAIFRLYSCSFYQLILKPSTKNNQQKLTQFGKNAKQMFQRSKQNINFTRHFDKSQLEAIESAMNFEQKFTLIEGPPGTGKTQTILGILSIFQSLLKESRNEDQKDVILILGKSNGIVNDLVRKINKSIETPNSIIYCSEEQPQSLKVLRFGRPDLCENDIARYSAEIRSQQEFFSQFKDEVTKIFEKYITINIIQELQSEQIQDFSSFLMEIDESNNNLTNGPPQISLVQLMKYIEYLNFRIKKSVLTLKAFGHVFNDLHELLKSKQNKYLEIQEGIFKYRHIIASTLNSCNNNKLQNALQNVNLRMCIIDEAPTALEPSQLIPFIEYNNIEKIVLVGDTKQLNPIVIAKESENNHFNRSLFERMLNCIQSKKLTEQYRQMSNLAEITSKIFYSNSLKKSKIQMQIPAYIEAKISPNKNSFFFNTPYNTEELKDSSFRNVLECEAIIQLVKYILSDEIKSKTNKIISIISPYQMQKELLRLRLKDWNLLNYVEVDTVDSFQGKENEIVILSLVRSKDSIGFLYDQRRANVALSRAKYCQYVFGTESTFNQQGHKSFWRQIIQLYQNQSRIIDYDEESLRNPSFFQQKLNG</sequence>
<proteinExistence type="predicted"/>
<feature type="domain" description="DNA2/NAM7 helicase-like C-terminal" evidence="2">
    <location>
        <begin position="570"/>
        <end position="757"/>
    </location>
</feature>
<dbReference type="InterPro" id="IPR041679">
    <property type="entry name" value="DNA2/NAM7-like_C"/>
</dbReference>
<dbReference type="STRING" id="5888.A0DEK1"/>
<dbReference type="GeneID" id="5034650"/>
<dbReference type="InterPro" id="IPR045055">
    <property type="entry name" value="DNA2/NAM7-like"/>
</dbReference>
<reference evidence="3 4" key="1">
    <citation type="journal article" date="2006" name="Nature">
        <title>Global trends of whole-genome duplications revealed by the ciliate Paramecium tetraurelia.</title>
        <authorList>
            <consortium name="Genoscope"/>
            <person name="Aury J.-M."/>
            <person name="Jaillon O."/>
            <person name="Duret L."/>
            <person name="Noel B."/>
            <person name="Jubin C."/>
            <person name="Porcel B.M."/>
            <person name="Segurens B."/>
            <person name="Daubin V."/>
            <person name="Anthouard V."/>
            <person name="Aiach N."/>
            <person name="Arnaiz O."/>
            <person name="Billaut A."/>
            <person name="Beisson J."/>
            <person name="Blanc I."/>
            <person name="Bouhouche K."/>
            <person name="Camara F."/>
            <person name="Duharcourt S."/>
            <person name="Guigo R."/>
            <person name="Gogendeau D."/>
            <person name="Katinka M."/>
            <person name="Keller A.-M."/>
            <person name="Kissmehl R."/>
            <person name="Klotz C."/>
            <person name="Koll F."/>
            <person name="Le Moue A."/>
            <person name="Lepere C."/>
            <person name="Malinsky S."/>
            <person name="Nowacki M."/>
            <person name="Nowak J.K."/>
            <person name="Plattner H."/>
            <person name="Poulain J."/>
            <person name="Ruiz F."/>
            <person name="Serrano V."/>
            <person name="Zagulski M."/>
            <person name="Dessen P."/>
            <person name="Betermier M."/>
            <person name="Weissenbach J."/>
            <person name="Scarpelli C."/>
            <person name="Schachter V."/>
            <person name="Sperling L."/>
            <person name="Meyer E."/>
            <person name="Cohen J."/>
            <person name="Wincker P."/>
        </authorList>
    </citation>
    <scope>NUCLEOTIDE SEQUENCE [LARGE SCALE GENOMIC DNA]</scope>
    <source>
        <strain evidence="3 4">Stock d4-2</strain>
    </source>
</reference>
<dbReference type="AlphaFoldDB" id="A0DEK1"/>
<dbReference type="GO" id="GO:0004386">
    <property type="term" value="F:helicase activity"/>
    <property type="evidence" value="ECO:0007669"/>
    <property type="project" value="InterPro"/>
</dbReference>
<dbReference type="Proteomes" id="UP000000600">
    <property type="component" value="Unassembled WGS sequence"/>
</dbReference>
<dbReference type="FunFam" id="3.40.50.300:FF:003366">
    <property type="entry name" value="Helicase required for RNAi-mediated heterochromatin assembly 1"/>
    <property type="match status" value="1"/>
</dbReference>
<dbReference type="HOGENOM" id="CLU_351084_0_0_1"/>